<sequence length="131" mass="15145">MLSLADRLQADIQLNFYDNAQGKFGSPIAKKSRRLHSPAKWWERFGSKTPELMRFAIRVLSLTCKLRDVKETGAHLSRRGIFDSLLDLDKRVDIDVDNEDQNYSPIIKKKRVGESSSRNKDPIDIHDDEEM</sequence>
<gene>
    <name evidence="2" type="ORF">STAS_08046</name>
</gene>
<evidence type="ECO:0000313" key="2">
    <source>
        <dbReference type="EMBL" id="GER31998.1"/>
    </source>
</evidence>
<comment type="caution">
    <text evidence="2">The sequence shown here is derived from an EMBL/GenBank/DDBJ whole genome shotgun (WGS) entry which is preliminary data.</text>
</comment>
<dbReference type="Proteomes" id="UP000325081">
    <property type="component" value="Unassembled WGS sequence"/>
</dbReference>
<evidence type="ECO:0000256" key="1">
    <source>
        <dbReference type="SAM" id="MobiDB-lite"/>
    </source>
</evidence>
<dbReference type="OrthoDB" id="1432818at2759"/>
<protein>
    <submittedName>
        <fullName evidence="2">HAT transposon superfamily</fullName>
    </submittedName>
</protein>
<proteinExistence type="predicted"/>
<dbReference type="AlphaFoldDB" id="A0A5A7PHD5"/>
<reference evidence="3" key="1">
    <citation type="journal article" date="2019" name="Curr. Biol.">
        <title>Genome Sequence of Striga asiatica Provides Insight into the Evolution of Plant Parasitism.</title>
        <authorList>
            <person name="Yoshida S."/>
            <person name="Kim S."/>
            <person name="Wafula E.K."/>
            <person name="Tanskanen J."/>
            <person name="Kim Y.M."/>
            <person name="Honaas L."/>
            <person name="Yang Z."/>
            <person name="Spallek T."/>
            <person name="Conn C.E."/>
            <person name="Ichihashi Y."/>
            <person name="Cheong K."/>
            <person name="Cui S."/>
            <person name="Der J.P."/>
            <person name="Gundlach H."/>
            <person name="Jiao Y."/>
            <person name="Hori C."/>
            <person name="Ishida J.K."/>
            <person name="Kasahara H."/>
            <person name="Kiba T."/>
            <person name="Kim M.S."/>
            <person name="Koo N."/>
            <person name="Laohavisit A."/>
            <person name="Lee Y.H."/>
            <person name="Lumba S."/>
            <person name="McCourt P."/>
            <person name="Mortimer J.C."/>
            <person name="Mutuku J.M."/>
            <person name="Nomura T."/>
            <person name="Sasaki-Sekimoto Y."/>
            <person name="Seto Y."/>
            <person name="Wang Y."/>
            <person name="Wakatake T."/>
            <person name="Sakakibara H."/>
            <person name="Demura T."/>
            <person name="Yamaguchi S."/>
            <person name="Yoneyama K."/>
            <person name="Manabe R.I."/>
            <person name="Nelson D.C."/>
            <person name="Schulman A.H."/>
            <person name="Timko M.P."/>
            <person name="dePamphilis C.W."/>
            <person name="Choi D."/>
            <person name="Shirasu K."/>
        </authorList>
    </citation>
    <scope>NUCLEOTIDE SEQUENCE [LARGE SCALE GENOMIC DNA]</scope>
    <source>
        <strain evidence="3">cv. UVA1</strain>
    </source>
</reference>
<accession>A0A5A7PHD5</accession>
<keyword evidence="3" id="KW-1185">Reference proteome</keyword>
<organism evidence="2 3">
    <name type="scientific">Striga asiatica</name>
    <name type="common">Asiatic witchweed</name>
    <name type="synonym">Buchnera asiatica</name>
    <dbReference type="NCBI Taxonomy" id="4170"/>
    <lineage>
        <taxon>Eukaryota</taxon>
        <taxon>Viridiplantae</taxon>
        <taxon>Streptophyta</taxon>
        <taxon>Embryophyta</taxon>
        <taxon>Tracheophyta</taxon>
        <taxon>Spermatophyta</taxon>
        <taxon>Magnoliopsida</taxon>
        <taxon>eudicotyledons</taxon>
        <taxon>Gunneridae</taxon>
        <taxon>Pentapetalae</taxon>
        <taxon>asterids</taxon>
        <taxon>lamiids</taxon>
        <taxon>Lamiales</taxon>
        <taxon>Orobanchaceae</taxon>
        <taxon>Buchnereae</taxon>
        <taxon>Striga</taxon>
    </lineage>
</organism>
<evidence type="ECO:0000313" key="3">
    <source>
        <dbReference type="Proteomes" id="UP000325081"/>
    </source>
</evidence>
<dbReference type="EMBL" id="BKCP01004528">
    <property type="protein sequence ID" value="GER31998.1"/>
    <property type="molecule type" value="Genomic_DNA"/>
</dbReference>
<feature type="region of interest" description="Disordered" evidence="1">
    <location>
        <begin position="105"/>
        <end position="131"/>
    </location>
</feature>
<name>A0A5A7PHD5_STRAF</name>